<dbReference type="GO" id="GO:0008080">
    <property type="term" value="F:N-acetyltransferase activity"/>
    <property type="evidence" value="ECO:0000318"/>
    <property type="project" value="GO_Central"/>
</dbReference>
<dbReference type="InterPro" id="IPR016181">
    <property type="entry name" value="Acyl_CoA_acyltransferase"/>
</dbReference>
<dbReference type="InParanoid" id="A0A059BIV5"/>
<dbReference type="OrthoDB" id="2744543at2759"/>
<dbReference type="eggNOG" id="ENOG502RXWT">
    <property type="taxonomic scope" value="Eukaryota"/>
</dbReference>
<dbReference type="AlphaFoldDB" id="A0A059BIV5"/>
<dbReference type="UniPathway" id="UPA00113">
    <property type="reaction ID" value="UER00529"/>
</dbReference>
<dbReference type="InterPro" id="IPR000182">
    <property type="entry name" value="GNAT_dom"/>
</dbReference>
<dbReference type="InterPro" id="IPR039143">
    <property type="entry name" value="GNPNAT1-like"/>
</dbReference>
<proteinExistence type="predicted"/>
<dbReference type="Gramene" id="KCW65821">
    <property type="protein sequence ID" value="KCW65821"/>
    <property type="gene ID" value="EUGRSUZ_G03172"/>
</dbReference>
<name>A0A059BIV5_EUCGR</name>
<organism evidence="2">
    <name type="scientific">Eucalyptus grandis</name>
    <name type="common">Flooded gum</name>
    <dbReference type="NCBI Taxonomy" id="71139"/>
    <lineage>
        <taxon>Eukaryota</taxon>
        <taxon>Viridiplantae</taxon>
        <taxon>Streptophyta</taxon>
        <taxon>Embryophyta</taxon>
        <taxon>Tracheophyta</taxon>
        <taxon>Spermatophyta</taxon>
        <taxon>Magnoliopsida</taxon>
        <taxon>eudicotyledons</taxon>
        <taxon>Gunneridae</taxon>
        <taxon>Pentapetalae</taxon>
        <taxon>rosids</taxon>
        <taxon>malvids</taxon>
        <taxon>Myrtales</taxon>
        <taxon>Myrtaceae</taxon>
        <taxon>Myrtoideae</taxon>
        <taxon>Eucalypteae</taxon>
        <taxon>Eucalyptus</taxon>
    </lineage>
</organism>
<dbReference type="PANTHER" id="PTHR13355:SF15">
    <property type="entry name" value="GCN5-RELATED N-ACETYLTRANSFERASE 3, CHLOROPLASTIC"/>
    <property type="match status" value="1"/>
</dbReference>
<dbReference type="GO" id="GO:0006048">
    <property type="term" value="P:UDP-N-acetylglucosamine biosynthetic process"/>
    <property type="evidence" value="ECO:0007669"/>
    <property type="project" value="UniProtKB-UniPathway"/>
</dbReference>
<dbReference type="OMA" id="GSTAMMY"/>
<sequence length="268" mass="28725">MASAASPIHHRPIFSTTMELRWARRPVTRKPHVLRLPPSAGPSSVPIYISTRPGHVDPGALRDLYTSCNLSCRRFPDVGPGRRVPEEEEGGDGRGVPLDKLRVALAHSAVVVSVFCRDEDLSPDAEQSAVVGIGGLVSKVLPRVDPSDGRLVGFGRAVSDLGLTASIYDVMVIPSLRGMGIGRMIVKRIVRILTSRDIYDIAALCSENERPLFEACGFGDDILGSTTMMYTRTASNGHGVVKCAGPNLLLVPTPKDRTASSTSTNSLN</sequence>
<reference evidence="2" key="1">
    <citation type="submission" date="2013-07" db="EMBL/GenBank/DDBJ databases">
        <title>The genome of Eucalyptus grandis.</title>
        <authorList>
            <person name="Schmutz J."/>
            <person name="Hayes R."/>
            <person name="Myburg A."/>
            <person name="Tuskan G."/>
            <person name="Grattapaglia D."/>
            <person name="Rokhsar D.S."/>
        </authorList>
    </citation>
    <scope>NUCLEOTIDE SEQUENCE</scope>
    <source>
        <tissue evidence="2">Leaf extractions</tissue>
    </source>
</reference>
<gene>
    <name evidence="2" type="ORF">EUGRSUZ_G03172</name>
</gene>
<dbReference type="Gene3D" id="3.40.630.30">
    <property type="match status" value="1"/>
</dbReference>
<accession>A0A059BIV5</accession>
<dbReference type="KEGG" id="egr:104454485"/>
<dbReference type="STRING" id="71139.A0A059BIV5"/>
<dbReference type="EMBL" id="KK198759">
    <property type="protein sequence ID" value="KCW65821.1"/>
    <property type="molecule type" value="Genomic_DNA"/>
</dbReference>
<evidence type="ECO:0000259" key="1">
    <source>
        <dbReference type="PROSITE" id="PS51186"/>
    </source>
</evidence>
<dbReference type="CDD" id="cd04301">
    <property type="entry name" value="NAT_SF"/>
    <property type="match status" value="1"/>
</dbReference>
<evidence type="ECO:0000313" key="2">
    <source>
        <dbReference type="EMBL" id="KCW65821.1"/>
    </source>
</evidence>
<feature type="domain" description="N-acetyltransferase" evidence="1">
    <location>
        <begin position="96"/>
        <end position="246"/>
    </location>
</feature>
<dbReference type="PROSITE" id="PS51186">
    <property type="entry name" value="GNAT"/>
    <property type="match status" value="1"/>
</dbReference>
<protein>
    <recommendedName>
        <fullName evidence="1">N-acetyltransferase domain-containing protein</fullName>
    </recommendedName>
</protein>
<dbReference type="PANTHER" id="PTHR13355">
    <property type="entry name" value="GLUCOSAMINE 6-PHOSPHATE N-ACETYLTRANSFERASE"/>
    <property type="match status" value="1"/>
</dbReference>
<dbReference type="Pfam" id="PF00583">
    <property type="entry name" value="Acetyltransf_1"/>
    <property type="match status" value="1"/>
</dbReference>
<dbReference type="SUPFAM" id="SSF55729">
    <property type="entry name" value="Acyl-CoA N-acyltransferases (Nat)"/>
    <property type="match status" value="1"/>
</dbReference>